<protein>
    <submittedName>
        <fullName evidence="2">Metallophosphoesterase</fullName>
    </submittedName>
</protein>
<dbReference type="InterPro" id="IPR051158">
    <property type="entry name" value="Metallophosphoesterase_sf"/>
</dbReference>
<comment type="caution">
    <text evidence="2">The sequence shown here is derived from an EMBL/GenBank/DDBJ whole genome shotgun (WGS) entry which is preliminary data.</text>
</comment>
<sequence>MTVNIIAFSDVHAFHYLNLLITSLSKHAFSNVDAIVLAGDIVDKGKVESMDLTIGVLKRFYPNIFKKPLIIAIFGNEEYMGTEEMYYRRYPQITWLNETYHILNLNGLDICFVGSRGVLKKPTIWQEKNVKDMQLIYSRRLKNIVEAVTECRKHEYYTILVTHYASSYSTVYGERMNIYPHLGYPIIEELPTKPNIAIHGHAHNALKLEALIENTIVYNVSLPARKDITLITLRP</sequence>
<dbReference type="InterPro" id="IPR004843">
    <property type="entry name" value="Calcineurin-like_PHP"/>
</dbReference>
<dbReference type="GO" id="GO:0016787">
    <property type="term" value="F:hydrolase activity"/>
    <property type="evidence" value="ECO:0007669"/>
    <property type="project" value="InterPro"/>
</dbReference>
<proteinExistence type="predicted"/>
<dbReference type="Pfam" id="PF00149">
    <property type="entry name" value="Metallophos"/>
    <property type="match status" value="1"/>
</dbReference>
<dbReference type="EMBL" id="DSEU01000025">
    <property type="protein sequence ID" value="HEM66700.1"/>
    <property type="molecule type" value="Genomic_DNA"/>
</dbReference>
<organism evidence="2">
    <name type="scientific">Ignisphaera aggregans</name>
    <dbReference type="NCBI Taxonomy" id="334771"/>
    <lineage>
        <taxon>Archaea</taxon>
        <taxon>Thermoproteota</taxon>
        <taxon>Thermoprotei</taxon>
        <taxon>Desulfurococcales</taxon>
        <taxon>Desulfurococcaceae</taxon>
        <taxon>Ignisphaera</taxon>
    </lineage>
</organism>
<dbReference type="PANTHER" id="PTHR31302:SF0">
    <property type="entry name" value="TRANSMEMBRANE PROTEIN WITH METALLOPHOSPHOESTERASE DOMAIN"/>
    <property type="match status" value="1"/>
</dbReference>
<dbReference type="InterPro" id="IPR029052">
    <property type="entry name" value="Metallo-depent_PP-like"/>
</dbReference>
<evidence type="ECO:0000313" key="2">
    <source>
        <dbReference type="EMBL" id="HEM66700.1"/>
    </source>
</evidence>
<dbReference type="AlphaFoldDB" id="A0A7J2U1I8"/>
<dbReference type="Gene3D" id="3.60.21.10">
    <property type="match status" value="1"/>
</dbReference>
<name>A0A7J2U1I8_9CREN</name>
<accession>A0A7J2U1I8</accession>
<dbReference type="PANTHER" id="PTHR31302">
    <property type="entry name" value="TRANSMEMBRANE PROTEIN WITH METALLOPHOSPHOESTERASE DOMAIN-RELATED"/>
    <property type="match status" value="1"/>
</dbReference>
<feature type="domain" description="Calcineurin-like phosphoesterase" evidence="1">
    <location>
        <begin position="4"/>
        <end position="204"/>
    </location>
</feature>
<evidence type="ECO:0000259" key="1">
    <source>
        <dbReference type="Pfam" id="PF00149"/>
    </source>
</evidence>
<reference evidence="2" key="1">
    <citation type="journal article" date="2020" name="mSystems">
        <title>Genome- and Community-Level Interaction Insights into Carbon Utilization and Element Cycling Functions of Hydrothermarchaeota in Hydrothermal Sediment.</title>
        <authorList>
            <person name="Zhou Z."/>
            <person name="Liu Y."/>
            <person name="Xu W."/>
            <person name="Pan J."/>
            <person name="Luo Z.H."/>
            <person name="Li M."/>
        </authorList>
    </citation>
    <scope>NUCLEOTIDE SEQUENCE [LARGE SCALE GENOMIC DNA]</scope>
    <source>
        <strain evidence="2">SpSt-125</strain>
    </source>
</reference>
<dbReference type="SUPFAM" id="SSF56300">
    <property type="entry name" value="Metallo-dependent phosphatases"/>
    <property type="match status" value="1"/>
</dbReference>
<gene>
    <name evidence="2" type="ORF">ENO26_03890</name>
</gene>